<organism evidence="2 3">
    <name type="scientific">Actinomadura harenae</name>
    <dbReference type="NCBI Taxonomy" id="2483351"/>
    <lineage>
        <taxon>Bacteria</taxon>
        <taxon>Bacillati</taxon>
        <taxon>Actinomycetota</taxon>
        <taxon>Actinomycetes</taxon>
        <taxon>Streptosporangiales</taxon>
        <taxon>Thermomonosporaceae</taxon>
        <taxon>Actinomadura</taxon>
    </lineage>
</organism>
<reference evidence="2 3" key="1">
    <citation type="submission" date="2018-10" db="EMBL/GenBank/DDBJ databases">
        <title>Isolation from soil.</title>
        <authorList>
            <person name="Hu J."/>
        </authorList>
    </citation>
    <scope>NUCLEOTIDE SEQUENCE [LARGE SCALE GENOMIC DNA]</scope>
    <source>
        <strain evidence="2 3">NEAU-Ht49</strain>
    </source>
</reference>
<comment type="caution">
    <text evidence="2">The sequence shown here is derived from an EMBL/GenBank/DDBJ whole genome shotgun (WGS) entry which is preliminary data.</text>
</comment>
<accession>A0A3M2LL38</accession>
<evidence type="ECO:0000313" key="2">
    <source>
        <dbReference type="EMBL" id="RMI38121.1"/>
    </source>
</evidence>
<protein>
    <submittedName>
        <fullName evidence="2">SRPBCC family protein</fullName>
    </submittedName>
</protein>
<keyword evidence="3" id="KW-1185">Reference proteome</keyword>
<name>A0A3M2LL38_9ACTN</name>
<dbReference type="Pfam" id="PF10604">
    <property type="entry name" value="Polyketide_cyc2"/>
    <property type="match status" value="1"/>
</dbReference>
<dbReference type="Proteomes" id="UP000282674">
    <property type="component" value="Unassembled WGS sequence"/>
</dbReference>
<gene>
    <name evidence="2" type="ORF">EBO15_33965</name>
</gene>
<dbReference type="CDD" id="cd07821">
    <property type="entry name" value="PYR_PYL_RCAR_like"/>
    <property type="match status" value="1"/>
</dbReference>
<evidence type="ECO:0000256" key="1">
    <source>
        <dbReference type="SAM" id="MobiDB-lite"/>
    </source>
</evidence>
<dbReference type="InterPro" id="IPR023393">
    <property type="entry name" value="START-like_dom_sf"/>
</dbReference>
<sequence length="158" mass="17045">MASVRHEIVIGASPGQVWDVLRDVGAVHERLLPGRVAGTRVEGDERFLTFPDGHVIRELVIAVDDEARRLAYAVVEGARPPVERHHATFEVRPEGEDAARLVWITDVLPHAHAPEIRVRMERGAEEMRRAIEAASGATPEAASGAALGAASGATVERV</sequence>
<dbReference type="OrthoDB" id="6024794at2"/>
<evidence type="ECO:0000313" key="3">
    <source>
        <dbReference type="Proteomes" id="UP000282674"/>
    </source>
</evidence>
<dbReference type="AlphaFoldDB" id="A0A3M2LL38"/>
<dbReference type="InterPro" id="IPR019587">
    <property type="entry name" value="Polyketide_cyclase/dehydratase"/>
</dbReference>
<dbReference type="RefSeq" id="WP_122198570.1">
    <property type="nucleotide sequence ID" value="NZ_JBHSKC010000010.1"/>
</dbReference>
<dbReference type="Gene3D" id="3.30.530.20">
    <property type="match status" value="1"/>
</dbReference>
<proteinExistence type="predicted"/>
<dbReference type="SUPFAM" id="SSF55961">
    <property type="entry name" value="Bet v1-like"/>
    <property type="match status" value="1"/>
</dbReference>
<feature type="region of interest" description="Disordered" evidence="1">
    <location>
        <begin position="134"/>
        <end position="158"/>
    </location>
</feature>
<dbReference type="EMBL" id="RFFG01000092">
    <property type="protein sequence ID" value="RMI38121.1"/>
    <property type="molecule type" value="Genomic_DNA"/>
</dbReference>